<keyword evidence="1" id="KW-0862">Zinc</keyword>
<dbReference type="Proteomes" id="UP000595437">
    <property type="component" value="Chromosome 14"/>
</dbReference>
<evidence type="ECO:0000256" key="1">
    <source>
        <dbReference type="PROSITE-ProRule" id="PRU00042"/>
    </source>
</evidence>
<dbReference type="InterPro" id="IPR036236">
    <property type="entry name" value="Znf_C2H2_sf"/>
</dbReference>
<dbReference type="PROSITE" id="PS00028">
    <property type="entry name" value="ZINC_FINGER_C2H2_1"/>
    <property type="match status" value="1"/>
</dbReference>
<keyword evidence="1" id="KW-0863">Zinc-finger</keyword>
<accession>A0A7T8GWM4</accession>
<organism evidence="3 4">
    <name type="scientific">Caligus rogercresseyi</name>
    <name type="common">Sea louse</name>
    <dbReference type="NCBI Taxonomy" id="217165"/>
    <lineage>
        <taxon>Eukaryota</taxon>
        <taxon>Metazoa</taxon>
        <taxon>Ecdysozoa</taxon>
        <taxon>Arthropoda</taxon>
        <taxon>Crustacea</taxon>
        <taxon>Multicrustacea</taxon>
        <taxon>Hexanauplia</taxon>
        <taxon>Copepoda</taxon>
        <taxon>Siphonostomatoida</taxon>
        <taxon>Caligidae</taxon>
        <taxon>Caligus</taxon>
    </lineage>
</organism>
<dbReference type="AlphaFoldDB" id="A0A7T8GWM4"/>
<dbReference type="OrthoDB" id="5978418at2759"/>
<evidence type="ECO:0000313" key="4">
    <source>
        <dbReference type="Proteomes" id="UP000595437"/>
    </source>
</evidence>
<dbReference type="EMBL" id="CP045903">
    <property type="protein sequence ID" value="QQP39194.1"/>
    <property type="molecule type" value="Genomic_DNA"/>
</dbReference>
<dbReference type="GO" id="GO:0008270">
    <property type="term" value="F:zinc ion binding"/>
    <property type="evidence" value="ECO:0007669"/>
    <property type="project" value="UniProtKB-KW"/>
</dbReference>
<reference evidence="4" key="1">
    <citation type="submission" date="2021-01" db="EMBL/GenBank/DDBJ databases">
        <title>Caligus Genome Assembly.</title>
        <authorList>
            <person name="Gallardo-Escarate C."/>
        </authorList>
    </citation>
    <scope>NUCLEOTIDE SEQUENCE [LARGE SCALE GENOMIC DNA]</scope>
</reference>
<name>A0A7T8GWM4_CALRO</name>
<evidence type="ECO:0000313" key="3">
    <source>
        <dbReference type="EMBL" id="QQP39194.1"/>
    </source>
</evidence>
<evidence type="ECO:0000259" key="2">
    <source>
        <dbReference type="PROSITE" id="PS50157"/>
    </source>
</evidence>
<feature type="domain" description="C2H2-type" evidence="2">
    <location>
        <begin position="36"/>
        <end position="63"/>
    </location>
</feature>
<dbReference type="InterPro" id="IPR013087">
    <property type="entry name" value="Znf_C2H2_type"/>
</dbReference>
<sequence length="78" mass="9073">MGELFRCEECSYETSFKATYVDHVAQHAEAPGKDKMKCSKCIKEFKSKIGLKLHLKQHYNDQLNLCLFCDFKTPLKII</sequence>
<keyword evidence="4" id="KW-1185">Reference proteome</keyword>
<proteinExistence type="predicted"/>
<gene>
    <name evidence="3" type="ORF">FKW44_019992</name>
</gene>
<protein>
    <recommendedName>
        <fullName evidence="2">C2H2-type domain-containing protein</fullName>
    </recommendedName>
</protein>
<dbReference type="Gene3D" id="3.30.160.60">
    <property type="entry name" value="Classic Zinc Finger"/>
    <property type="match status" value="1"/>
</dbReference>
<dbReference type="SUPFAM" id="SSF57667">
    <property type="entry name" value="beta-beta-alpha zinc fingers"/>
    <property type="match status" value="1"/>
</dbReference>
<dbReference type="PROSITE" id="PS50157">
    <property type="entry name" value="ZINC_FINGER_C2H2_2"/>
    <property type="match status" value="1"/>
</dbReference>
<dbReference type="SMART" id="SM00355">
    <property type="entry name" value="ZnF_C2H2"/>
    <property type="match status" value="2"/>
</dbReference>
<keyword evidence="1" id="KW-0479">Metal-binding</keyword>